<dbReference type="Proteomes" id="UP000014137">
    <property type="component" value="Unassembled WGS sequence"/>
</dbReference>
<dbReference type="SUPFAM" id="SSF53474">
    <property type="entry name" value="alpha/beta-Hydrolases"/>
    <property type="match status" value="1"/>
</dbReference>
<sequence>MVHMIDTVRSTDGTPIAFERRGEGPVVVIVAGAANDRHGDEPLVAELAAEFSAVTYDRRGRGDSGDTAPYSVEREIEDLAAVVAAFDEPVIVHGISSGGALALLAAAAGVPMARLSVFESPYRGETEEVAEGYADEMRELVAADRWDDAVALFMMSAVGSPAEAVAEAKATPMWAELRSFAPTLVYDALVIGDSKVPGELSSITTPVLVVNSNGSTDWLKAAALATAKAIPGARQVELDGEFHSVPPERLVPELSTFYRDPR</sequence>
<keyword evidence="2" id="KW-0378">Hydrolase</keyword>
<dbReference type="EMBL" id="ANMG01000009">
    <property type="protein sequence ID" value="EMD28708.1"/>
    <property type="molecule type" value="Genomic_DNA"/>
</dbReference>
<evidence type="ECO:0000313" key="3">
    <source>
        <dbReference type="Proteomes" id="UP000014137"/>
    </source>
</evidence>
<feature type="domain" description="AB hydrolase-1" evidence="1">
    <location>
        <begin position="28"/>
        <end position="239"/>
    </location>
</feature>
<dbReference type="PANTHER" id="PTHR43433:SF5">
    <property type="entry name" value="AB HYDROLASE-1 DOMAIN-CONTAINING PROTEIN"/>
    <property type="match status" value="1"/>
</dbReference>
<gene>
    <name evidence="2" type="ORF">C791_8141</name>
</gene>
<dbReference type="InterPro" id="IPR000073">
    <property type="entry name" value="AB_hydrolase_1"/>
</dbReference>
<protein>
    <submittedName>
        <fullName evidence="2">Putative hydrolase</fullName>
    </submittedName>
</protein>
<dbReference type="AlphaFoldDB" id="M2PVQ3"/>
<proteinExistence type="predicted"/>
<dbReference type="PANTHER" id="PTHR43433">
    <property type="entry name" value="HYDROLASE, ALPHA/BETA FOLD FAMILY PROTEIN"/>
    <property type="match status" value="1"/>
</dbReference>
<organism evidence="2 3">
    <name type="scientific">Amycolatopsis azurea DSM 43854</name>
    <dbReference type="NCBI Taxonomy" id="1238180"/>
    <lineage>
        <taxon>Bacteria</taxon>
        <taxon>Bacillati</taxon>
        <taxon>Actinomycetota</taxon>
        <taxon>Actinomycetes</taxon>
        <taxon>Pseudonocardiales</taxon>
        <taxon>Pseudonocardiaceae</taxon>
        <taxon>Amycolatopsis</taxon>
    </lineage>
</organism>
<dbReference type="InterPro" id="IPR050471">
    <property type="entry name" value="AB_hydrolase"/>
</dbReference>
<reference evidence="2 3" key="1">
    <citation type="submission" date="2012-10" db="EMBL/GenBank/DDBJ databases">
        <title>Genome assembly of Amycolatopsis azurea DSM 43854.</title>
        <authorList>
            <person name="Khatri I."/>
            <person name="Kaur I."/>
            <person name="Subramanian S."/>
            <person name="Mayilraj S."/>
        </authorList>
    </citation>
    <scope>NUCLEOTIDE SEQUENCE [LARGE SCALE GENOMIC DNA]</scope>
    <source>
        <strain evidence="2 3">DSM 43854</strain>
    </source>
</reference>
<evidence type="ECO:0000259" key="1">
    <source>
        <dbReference type="Pfam" id="PF12697"/>
    </source>
</evidence>
<dbReference type="GO" id="GO:0016787">
    <property type="term" value="F:hydrolase activity"/>
    <property type="evidence" value="ECO:0007669"/>
    <property type="project" value="UniProtKB-KW"/>
</dbReference>
<dbReference type="Gene3D" id="3.40.50.1820">
    <property type="entry name" value="alpha/beta hydrolase"/>
    <property type="match status" value="1"/>
</dbReference>
<name>M2PVQ3_9PSEU</name>
<comment type="caution">
    <text evidence="2">The sequence shown here is derived from an EMBL/GenBank/DDBJ whole genome shotgun (WGS) entry which is preliminary data.</text>
</comment>
<evidence type="ECO:0000313" key="2">
    <source>
        <dbReference type="EMBL" id="EMD28708.1"/>
    </source>
</evidence>
<accession>M2PVQ3</accession>
<dbReference type="InterPro" id="IPR029058">
    <property type="entry name" value="AB_hydrolase_fold"/>
</dbReference>
<dbReference type="Pfam" id="PF12697">
    <property type="entry name" value="Abhydrolase_6"/>
    <property type="match status" value="1"/>
</dbReference>
<dbReference type="PATRIC" id="fig|1238180.3.peg.1536"/>